<dbReference type="InterPro" id="IPR036390">
    <property type="entry name" value="WH_DNA-bd_sf"/>
</dbReference>
<dbReference type="EMBL" id="LT629791">
    <property type="protein sequence ID" value="SDU34912.1"/>
    <property type="molecule type" value="Genomic_DNA"/>
</dbReference>
<accession>A0A1H2HSQ3</accession>
<dbReference type="GO" id="GO:0003677">
    <property type="term" value="F:DNA binding"/>
    <property type="evidence" value="ECO:0007669"/>
    <property type="project" value="UniProtKB-KW"/>
</dbReference>
<sequence>MSVFKGIHGAVVAHLGELIVRGDVAPGAALDPLRLEKDLGVSRTVVREALRVLAAKGMVDARPKRGTIVRPREEWALLDADVLGWQAQNRADDAFLADLAEVRDIVEPAGARLAATRRTDADLAALRAALDGMADPDASVDGVVEADLTFHHALLAAAHNALLRQLEQVIATGLRARDLLVHSGGPRGDSAPAHRGVPSHRAVLDAVTRGDADGAERAVRDLLAEADRDVRAITSGKEPE</sequence>
<dbReference type="GO" id="GO:0003700">
    <property type="term" value="F:DNA-binding transcription factor activity"/>
    <property type="evidence" value="ECO:0007669"/>
    <property type="project" value="InterPro"/>
</dbReference>
<dbReference type="SUPFAM" id="SSF48008">
    <property type="entry name" value="GntR ligand-binding domain-like"/>
    <property type="match status" value="1"/>
</dbReference>
<dbReference type="InterPro" id="IPR036388">
    <property type="entry name" value="WH-like_DNA-bd_sf"/>
</dbReference>
<dbReference type="PANTHER" id="PTHR43537:SF44">
    <property type="entry name" value="GNTR FAMILY REGULATORY PROTEIN"/>
    <property type="match status" value="1"/>
</dbReference>
<evidence type="ECO:0000259" key="4">
    <source>
        <dbReference type="PROSITE" id="PS50949"/>
    </source>
</evidence>
<dbReference type="InterPro" id="IPR011711">
    <property type="entry name" value="GntR_C"/>
</dbReference>
<dbReference type="SMART" id="SM00345">
    <property type="entry name" value="HTH_GNTR"/>
    <property type="match status" value="1"/>
</dbReference>
<evidence type="ECO:0000256" key="1">
    <source>
        <dbReference type="ARBA" id="ARBA00023015"/>
    </source>
</evidence>
<keyword evidence="3" id="KW-0804">Transcription</keyword>
<dbReference type="RefSeq" id="WP_197683550.1">
    <property type="nucleotide sequence ID" value="NZ_KQ061220.1"/>
</dbReference>
<evidence type="ECO:0000313" key="5">
    <source>
        <dbReference type="EMBL" id="SDU34912.1"/>
    </source>
</evidence>
<name>A0A1H2HSQ3_9ACTN</name>
<keyword evidence="6" id="KW-1185">Reference proteome</keyword>
<dbReference type="STRING" id="419479.SAMN04488563_1229"/>
<dbReference type="Pfam" id="PF00392">
    <property type="entry name" value="GntR"/>
    <property type="match status" value="1"/>
</dbReference>
<evidence type="ECO:0000313" key="6">
    <source>
        <dbReference type="Proteomes" id="UP000182977"/>
    </source>
</evidence>
<dbReference type="Proteomes" id="UP000182977">
    <property type="component" value="Chromosome I"/>
</dbReference>
<evidence type="ECO:0000256" key="2">
    <source>
        <dbReference type="ARBA" id="ARBA00023125"/>
    </source>
</evidence>
<dbReference type="PROSITE" id="PS50949">
    <property type="entry name" value="HTH_GNTR"/>
    <property type="match status" value="1"/>
</dbReference>
<reference evidence="6" key="1">
    <citation type="submission" date="2016-10" db="EMBL/GenBank/DDBJ databases">
        <authorList>
            <person name="Varghese N."/>
            <person name="Submissions S."/>
        </authorList>
    </citation>
    <scope>NUCLEOTIDE SEQUENCE [LARGE SCALE GENOMIC DNA]</scope>
    <source>
        <strain evidence="6">DSM 45079</strain>
    </source>
</reference>
<keyword evidence="2 5" id="KW-0238">DNA-binding</keyword>
<evidence type="ECO:0000256" key="3">
    <source>
        <dbReference type="ARBA" id="ARBA00023163"/>
    </source>
</evidence>
<dbReference type="InterPro" id="IPR000524">
    <property type="entry name" value="Tscrpt_reg_HTH_GntR"/>
</dbReference>
<gene>
    <name evidence="5" type="ORF">SAMN04488563_1229</name>
</gene>
<dbReference type="PANTHER" id="PTHR43537">
    <property type="entry name" value="TRANSCRIPTIONAL REGULATOR, GNTR FAMILY"/>
    <property type="match status" value="1"/>
</dbReference>
<dbReference type="AlphaFoldDB" id="A0A1H2HSQ3"/>
<dbReference type="Gene3D" id="1.20.120.530">
    <property type="entry name" value="GntR ligand-binding domain-like"/>
    <property type="match status" value="1"/>
</dbReference>
<dbReference type="SUPFAM" id="SSF46785">
    <property type="entry name" value="Winged helix' DNA-binding domain"/>
    <property type="match status" value="1"/>
</dbReference>
<dbReference type="SMART" id="SM00895">
    <property type="entry name" value="FCD"/>
    <property type="match status" value="1"/>
</dbReference>
<organism evidence="5 6">
    <name type="scientific">Jiangella alkaliphila</name>
    <dbReference type="NCBI Taxonomy" id="419479"/>
    <lineage>
        <taxon>Bacteria</taxon>
        <taxon>Bacillati</taxon>
        <taxon>Actinomycetota</taxon>
        <taxon>Actinomycetes</taxon>
        <taxon>Jiangellales</taxon>
        <taxon>Jiangellaceae</taxon>
        <taxon>Jiangella</taxon>
    </lineage>
</organism>
<dbReference type="Pfam" id="PF07729">
    <property type="entry name" value="FCD"/>
    <property type="match status" value="1"/>
</dbReference>
<dbReference type="InterPro" id="IPR008920">
    <property type="entry name" value="TF_FadR/GntR_C"/>
</dbReference>
<dbReference type="CDD" id="cd07377">
    <property type="entry name" value="WHTH_GntR"/>
    <property type="match status" value="1"/>
</dbReference>
<protein>
    <submittedName>
        <fullName evidence="5">DNA-binding transcriptional regulator, FadR family</fullName>
    </submittedName>
</protein>
<feature type="domain" description="HTH gntR-type" evidence="4">
    <location>
        <begin position="5"/>
        <end position="72"/>
    </location>
</feature>
<dbReference type="Gene3D" id="1.10.10.10">
    <property type="entry name" value="Winged helix-like DNA-binding domain superfamily/Winged helix DNA-binding domain"/>
    <property type="match status" value="1"/>
</dbReference>
<keyword evidence="1" id="KW-0805">Transcription regulation</keyword>
<proteinExistence type="predicted"/>